<dbReference type="GO" id="GO:0004540">
    <property type="term" value="F:RNA nuclease activity"/>
    <property type="evidence" value="ECO:0007669"/>
    <property type="project" value="InterPro"/>
</dbReference>
<dbReference type="EMBL" id="MHVL01000046">
    <property type="protein sequence ID" value="OHA92537.1"/>
    <property type="molecule type" value="Genomic_DNA"/>
</dbReference>
<dbReference type="InterPro" id="IPR047140">
    <property type="entry name" value="LabA"/>
</dbReference>
<gene>
    <name evidence="2" type="ORF">A2W58_00865</name>
</gene>
<feature type="domain" description="NYN" evidence="1">
    <location>
        <begin position="10"/>
        <end position="158"/>
    </location>
</feature>
<dbReference type="CDD" id="cd10911">
    <property type="entry name" value="PIN_LabA"/>
    <property type="match status" value="1"/>
</dbReference>
<evidence type="ECO:0000259" key="1">
    <source>
        <dbReference type="Pfam" id="PF01936"/>
    </source>
</evidence>
<name>A0A1G2T5G2_9BACT</name>
<dbReference type="Proteomes" id="UP000179264">
    <property type="component" value="Unassembled WGS sequence"/>
</dbReference>
<dbReference type="InterPro" id="IPR021139">
    <property type="entry name" value="NYN"/>
</dbReference>
<dbReference type="PANTHER" id="PTHR35458">
    <property type="entry name" value="SLR0755 PROTEIN"/>
    <property type="match status" value="1"/>
</dbReference>
<dbReference type="PANTHER" id="PTHR35458:SF8">
    <property type="entry name" value="SLR0650 PROTEIN"/>
    <property type="match status" value="1"/>
</dbReference>
<reference evidence="2 3" key="1">
    <citation type="journal article" date="2016" name="Nat. Commun.">
        <title>Thousands of microbial genomes shed light on interconnected biogeochemical processes in an aquifer system.</title>
        <authorList>
            <person name="Anantharaman K."/>
            <person name="Brown C.T."/>
            <person name="Hug L.A."/>
            <person name="Sharon I."/>
            <person name="Castelle C.J."/>
            <person name="Probst A.J."/>
            <person name="Thomas B.C."/>
            <person name="Singh A."/>
            <person name="Wilkins M.J."/>
            <person name="Karaoz U."/>
            <person name="Brodie E.L."/>
            <person name="Williams K.H."/>
            <person name="Hubbard S.S."/>
            <person name="Banfield J.F."/>
        </authorList>
    </citation>
    <scope>NUCLEOTIDE SEQUENCE [LARGE SCALE GENOMIC DNA]</scope>
</reference>
<organism evidence="2 3">
    <name type="scientific">Candidatus Zambryskibacteria bacterium RIFCSPHIGHO2_02_38_10.5</name>
    <dbReference type="NCBI Taxonomy" id="1802742"/>
    <lineage>
        <taxon>Bacteria</taxon>
        <taxon>Candidatus Zambryskiibacteriota</taxon>
    </lineage>
</organism>
<dbReference type="Pfam" id="PF01936">
    <property type="entry name" value="NYN"/>
    <property type="match status" value="1"/>
</dbReference>
<evidence type="ECO:0000313" key="3">
    <source>
        <dbReference type="Proteomes" id="UP000179264"/>
    </source>
</evidence>
<dbReference type="Gene3D" id="3.40.50.1010">
    <property type="entry name" value="5'-nuclease"/>
    <property type="match status" value="1"/>
</dbReference>
<sequence length="184" mass="20228">MSVIKHKNQRVGIFIDTQNLYHCAKNIYGAKVNFDQVVKDGLQGRLLTRAVAYVITTESGDEKNFFEALGKMGIETKTKNLQIFAGGAKKADWDVGLAVDAIKLAPKLDAIILVTGDGDFIPLVEYLQNVGCQVEVMSFGKATSGKLIETCDDFIDLDENPRKYLIGFGGGRGNRRVPRTSQKI</sequence>
<comment type="caution">
    <text evidence="2">The sequence shown here is derived from an EMBL/GenBank/DDBJ whole genome shotgun (WGS) entry which is preliminary data.</text>
</comment>
<evidence type="ECO:0000313" key="2">
    <source>
        <dbReference type="EMBL" id="OHA92537.1"/>
    </source>
</evidence>
<proteinExistence type="predicted"/>
<accession>A0A1G2T5G2</accession>
<protein>
    <recommendedName>
        <fullName evidence="1">NYN domain-containing protein</fullName>
    </recommendedName>
</protein>
<dbReference type="AlphaFoldDB" id="A0A1G2T5G2"/>